<dbReference type="Proteomes" id="UP000886743">
    <property type="component" value="Unassembled WGS sequence"/>
</dbReference>
<comment type="caution">
    <text evidence="18">The sequence shown here is derived from an EMBL/GenBank/DDBJ whole genome shotgun (WGS) entry which is preliminary data.</text>
</comment>
<evidence type="ECO:0000256" key="7">
    <source>
        <dbReference type="ARBA" id="ARBA00022695"/>
    </source>
</evidence>
<evidence type="ECO:0000256" key="2">
    <source>
        <dbReference type="ARBA" id="ARBA00004947"/>
    </source>
</evidence>
<evidence type="ECO:0000256" key="14">
    <source>
        <dbReference type="PIRSR" id="PIRSR000808-3"/>
    </source>
</evidence>
<dbReference type="InterPro" id="IPR001937">
    <property type="entry name" value="GalP_UDPtransf1"/>
</dbReference>
<dbReference type="EC" id="2.7.7.12" evidence="4 12"/>
<evidence type="ECO:0000256" key="15">
    <source>
        <dbReference type="RuleBase" id="RU000506"/>
    </source>
</evidence>
<dbReference type="InterPro" id="IPR036265">
    <property type="entry name" value="HIT-like_sf"/>
</dbReference>
<dbReference type="Pfam" id="PF01087">
    <property type="entry name" value="GalP_UDP_transf"/>
    <property type="match status" value="1"/>
</dbReference>
<protein>
    <recommendedName>
        <fullName evidence="5 12">Galactose-1-phosphate uridylyltransferase</fullName>
        <ecNumber evidence="4 12">2.7.7.12</ecNumber>
    </recommendedName>
</protein>
<dbReference type="PANTHER" id="PTHR11943:SF1">
    <property type="entry name" value="GALACTOSE-1-PHOSPHATE URIDYLYLTRANSFERASE"/>
    <property type="match status" value="1"/>
</dbReference>
<sequence length="324" mass="37706">MAELRWNPLIKDWVMIASHRQNRPQMPKDWCPFCPGSGKVPDHFDVLKYDNDFPALSPNPPEPDDVATELYKVKPSHGKCEVILYSPEHTVTLPELSVPHVRKLVDLWTERYTELKKDPENKYIFIFENRGAVVGVTMPHPHGQIYAYPFVPKRLELELAASKEHFEQTGRCLLCDMLHDEVEAGSRIIIENDDFYAFLPFYSEYPYGMYIISKAHKHSLEEFNDREKDNLAKIVRETAGTLDSLFDYAFPYMMCMYQNPVNVEEDTPYYHFHIKFFPPMRSADKQKFNASSETGAWAHCNPTAPEEKAKELRAAYKKFIQKGE</sequence>
<feature type="binding site" evidence="14">
    <location>
        <position position="34"/>
    </location>
    <ligand>
        <name>Zn(2+)</name>
        <dbReference type="ChEBI" id="CHEBI:29105"/>
    </ligand>
</feature>
<feature type="domain" description="Galactose-1-phosphate uridyl transferase C-terminal" evidence="17">
    <location>
        <begin position="162"/>
        <end position="289"/>
    </location>
</feature>
<dbReference type="CDD" id="cd00608">
    <property type="entry name" value="GalT"/>
    <property type="match status" value="1"/>
</dbReference>
<dbReference type="PIRSF" id="PIRSF000808">
    <property type="entry name" value="GalT"/>
    <property type="match status" value="1"/>
</dbReference>
<feature type="domain" description="Galactose-1-phosphate uridyl transferase N-terminal" evidence="16">
    <location>
        <begin position="4"/>
        <end position="152"/>
    </location>
</feature>
<evidence type="ECO:0000256" key="10">
    <source>
        <dbReference type="ARBA" id="ARBA00023144"/>
    </source>
</evidence>
<evidence type="ECO:0000256" key="13">
    <source>
        <dbReference type="PIRSR" id="PIRSR000808-1"/>
    </source>
</evidence>
<evidence type="ECO:0000256" key="8">
    <source>
        <dbReference type="ARBA" id="ARBA00022723"/>
    </source>
</evidence>
<dbReference type="PROSITE" id="PS00117">
    <property type="entry name" value="GAL_P_UDP_TRANSF_I"/>
    <property type="match status" value="1"/>
</dbReference>
<name>A0A9D1T0E9_9FIRM</name>
<proteinExistence type="inferred from homology"/>
<evidence type="ECO:0000256" key="12">
    <source>
        <dbReference type="NCBIfam" id="TIGR00209"/>
    </source>
</evidence>
<feature type="binding site" evidence="14">
    <location>
        <position position="140"/>
    </location>
    <ligand>
        <name>Zn(2+)</name>
        <dbReference type="ChEBI" id="CHEBI:29105"/>
    </ligand>
</feature>
<evidence type="ECO:0000259" key="16">
    <source>
        <dbReference type="Pfam" id="PF01087"/>
    </source>
</evidence>
<evidence type="ECO:0000256" key="5">
    <source>
        <dbReference type="ARBA" id="ARBA00016340"/>
    </source>
</evidence>
<keyword evidence="6 15" id="KW-0808">Transferase</keyword>
<dbReference type="GO" id="GO:0033499">
    <property type="term" value="P:galactose catabolic process via UDP-galactose, Leloir pathway"/>
    <property type="evidence" value="ECO:0007669"/>
    <property type="project" value="TreeGrafter"/>
</dbReference>
<comment type="catalytic activity">
    <reaction evidence="1 15">
        <text>alpha-D-galactose 1-phosphate + UDP-alpha-D-glucose = alpha-D-glucose 1-phosphate + UDP-alpha-D-galactose</text>
        <dbReference type="Rhea" id="RHEA:13989"/>
        <dbReference type="ChEBI" id="CHEBI:58336"/>
        <dbReference type="ChEBI" id="CHEBI:58601"/>
        <dbReference type="ChEBI" id="CHEBI:58885"/>
        <dbReference type="ChEBI" id="CHEBI:66914"/>
        <dbReference type="EC" id="2.7.7.12"/>
    </reaction>
</comment>
<dbReference type="PANTHER" id="PTHR11943">
    <property type="entry name" value="GALACTOSE-1-PHOSPHATE URIDYLYLTRANSFERASE"/>
    <property type="match status" value="1"/>
</dbReference>
<reference evidence="18" key="2">
    <citation type="journal article" date="2021" name="PeerJ">
        <title>Extensive microbial diversity within the chicken gut microbiome revealed by metagenomics and culture.</title>
        <authorList>
            <person name="Gilroy R."/>
            <person name="Ravi A."/>
            <person name="Getino M."/>
            <person name="Pursley I."/>
            <person name="Horton D.L."/>
            <person name="Alikhan N.F."/>
            <person name="Baker D."/>
            <person name="Gharbi K."/>
            <person name="Hall N."/>
            <person name="Watson M."/>
            <person name="Adriaenssens E.M."/>
            <person name="Foster-Nyarko E."/>
            <person name="Jarju S."/>
            <person name="Secka A."/>
            <person name="Antonio M."/>
            <person name="Oren A."/>
            <person name="Chaudhuri R.R."/>
            <person name="La Ragione R."/>
            <person name="Hildebrand F."/>
            <person name="Pallen M.J."/>
        </authorList>
    </citation>
    <scope>NUCLEOTIDE SEQUENCE</scope>
    <source>
        <strain evidence="18">4920</strain>
    </source>
</reference>
<dbReference type="InterPro" id="IPR005849">
    <property type="entry name" value="GalP_Utransf_N"/>
</dbReference>
<keyword evidence="7 15" id="KW-0548">Nucleotidyltransferase</keyword>
<feature type="binding site" evidence="14">
    <location>
        <position position="89"/>
    </location>
    <ligand>
        <name>Zn(2+)</name>
        <dbReference type="ChEBI" id="CHEBI:29105"/>
    </ligand>
</feature>
<keyword evidence="8 14" id="KW-0479">Metal-binding</keyword>
<comment type="similarity">
    <text evidence="3 15">Belongs to the galactose-1-phosphate uridylyltransferase type 1 family.</text>
</comment>
<evidence type="ECO:0000313" key="19">
    <source>
        <dbReference type="Proteomes" id="UP000886743"/>
    </source>
</evidence>
<dbReference type="InterPro" id="IPR005850">
    <property type="entry name" value="GalP_Utransf_C"/>
</dbReference>
<feature type="active site" description="Tele-UMP-histidine intermediate" evidence="13">
    <location>
        <position position="142"/>
    </location>
</feature>
<dbReference type="InterPro" id="IPR019779">
    <property type="entry name" value="GalP_UDPtransf1_His-AS"/>
</dbReference>
<organism evidence="18 19">
    <name type="scientific">Candidatus Aphodoplasma excrementigallinarum</name>
    <dbReference type="NCBI Taxonomy" id="2840673"/>
    <lineage>
        <taxon>Bacteria</taxon>
        <taxon>Bacillati</taxon>
        <taxon>Bacillota</taxon>
        <taxon>Clostridia</taxon>
        <taxon>Eubacteriales</taxon>
        <taxon>Candidatus Aphodoplasma</taxon>
    </lineage>
</organism>
<dbReference type="NCBIfam" id="TIGR00209">
    <property type="entry name" value="galT_1"/>
    <property type="match status" value="1"/>
</dbReference>
<accession>A0A9D1T0E9</accession>
<dbReference type="SUPFAM" id="SSF54197">
    <property type="entry name" value="HIT-like"/>
    <property type="match status" value="2"/>
</dbReference>
<dbReference type="GO" id="GO:0008108">
    <property type="term" value="F:UDP-glucose:hexose-1-phosphate uridylyltransferase activity"/>
    <property type="evidence" value="ECO:0007669"/>
    <property type="project" value="UniProtKB-UniRule"/>
</dbReference>
<dbReference type="Pfam" id="PF02744">
    <property type="entry name" value="GalP_UDP_tr_C"/>
    <property type="match status" value="1"/>
</dbReference>
<dbReference type="AlphaFoldDB" id="A0A9D1T0E9"/>
<keyword evidence="10 15" id="KW-0299">Galactose metabolism</keyword>
<dbReference type="GO" id="GO:0008270">
    <property type="term" value="F:zinc ion binding"/>
    <property type="evidence" value="ECO:0007669"/>
    <property type="project" value="InterPro"/>
</dbReference>
<comment type="pathway">
    <text evidence="2 15">Carbohydrate metabolism; galactose metabolism.</text>
</comment>
<reference evidence="18" key="1">
    <citation type="submission" date="2020-10" db="EMBL/GenBank/DDBJ databases">
        <authorList>
            <person name="Gilroy R."/>
        </authorList>
    </citation>
    <scope>NUCLEOTIDE SEQUENCE</scope>
    <source>
        <strain evidence="18">4920</strain>
    </source>
</reference>
<keyword evidence="9 14" id="KW-0862">Zinc</keyword>
<evidence type="ECO:0000256" key="11">
    <source>
        <dbReference type="ARBA" id="ARBA00023277"/>
    </source>
</evidence>
<dbReference type="Gene3D" id="3.30.428.10">
    <property type="entry name" value="HIT-like"/>
    <property type="match status" value="2"/>
</dbReference>
<evidence type="ECO:0000256" key="4">
    <source>
        <dbReference type="ARBA" id="ARBA00012384"/>
    </source>
</evidence>
<dbReference type="EMBL" id="DVOF01000107">
    <property type="protein sequence ID" value="HIV02636.1"/>
    <property type="molecule type" value="Genomic_DNA"/>
</dbReference>
<evidence type="ECO:0000256" key="3">
    <source>
        <dbReference type="ARBA" id="ARBA00010951"/>
    </source>
</evidence>
<evidence type="ECO:0000256" key="1">
    <source>
        <dbReference type="ARBA" id="ARBA00001107"/>
    </source>
</evidence>
<comment type="cofactor">
    <cofactor evidence="14">
        <name>Zn(2+)</name>
        <dbReference type="ChEBI" id="CHEBI:29105"/>
    </cofactor>
    <text evidence="14">Binds 1 zinc ion per subunit.</text>
</comment>
<evidence type="ECO:0000256" key="9">
    <source>
        <dbReference type="ARBA" id="ARBA00022833"/>
    </source>
</evidence>
<dbReference type="GO" id="GO:0005737">
    <property type="term" value="C:cytoplasm"/>
    <property type="evidence" value="ECO:0007669"/>
    <property type="project" value="TreeGrafter"/>
</dbReference>
<gene>
    <name evidence="18" type="primary">galT</name>
    <name evidence="18" type="ORF">IAC74_03610</name>
</gene>
<evidence type="ECO:0000259" key="17">
    <source>
        <dbReference type="Pfam" id="PF02744"/>
    </source>
</evidence>
<evidence type="ECO:0000256" key="6">
    <source>
        <dbReference type="ARBA" id="ARBA00022679"/>
    </source>
</evidence>
<keyword evidence="11 15" id="KW-0119">Carbohydrate metabolism</keyword>
<evidence type="ECO:0000313" key="18">
    <source>
        <dbReference type="EMBL" id="HIV02636.1"/>
    </source>
</evidence>
<feature type="binding site" evidence="14">
    <location>
        <position position="31"/>
    </location>
    <ligand>
        <name>Zn(2+)</name>
        <dbReference type="ChEBI" id="CHEBI:29105"/>
    </ligand>
</feature>